<feature type="transmembrane region" description="Helical" evidence="4">
    <location>
        <begin position="263"/>
        <end position="282"/>
    </location>
</feature>
<dbReference type="Pfam" id="PF07690">
    <property type="entry name" value="MFS_1"/>
    <property type="match status" value="1"/>
</dbReference>
<accession>A0A0B8ZSD4</accession>
<evidence type="ECO:0000256" key="4">
    <source>
        <dbReference type="SAM" id="Phobius"/>
    </source>
</evidence>
<keyword evidence="3 4" id="KW-0472">Membrane</keyword>
<dbReference type="RefSeq" id="WP_082013215.1">
    <property type="nucleotide sequence ID" value="NZ_JRVC01000001.1"/>
</dbReference>
<keyword evidence="1 4" id="KW-0812">Transmembrane</keyword>
<dbReference type="AlphaFoldDB" id="A0A0B8ZSD4"/>
<feature type="transmembrane region" description="Helical" evidence="4">
    <location>
        <begin position="188"/>
        <end position="207"/>
    </location>
</feature>
<dbReference type="EMBL" id="JRVC01000001">
    <property type="protein sequence ID" value="KHS49623.1"/>
    <property type="molecule type" value="Genomic_DNA"/>
</dbReference>
<evidence type="ECO:0000313" key="6">
    <source>
        <dbReference type="EMBL" id="KHS49623.1"/>
    </source>
</evidence>
<protein>
    <submittedName>
        <fullName evidence="5">Putative MFS permease</fullName>
    </submittedName>
</protein>
<evidence type="ECO:0000256" key="1">
    <source>
        <dbReference type="ARBA" id="ARBA00022692"/>
    </source>
</evidence>
<name>A0A0B8ZSD4_9SPHN</name>
<dbReference type="PATRIC" id="fig|48936.3.peg.106"/>
<feature type="transmembrane region" description="Helical" evidence="4">
    <location>
        <begin position="158"/>
        <end position="176"/>
    </location>
</feature>
<evidence type="ECO:0000313" key="5">
    <source>
        <dbReference type="EMBL" id="KHS49401.1"/>
    </source>
</evidence>
<dbReference type="GO" id="GO:0022857">
    <property type="term" value="F:transmembrane transporter activity"/>
    <property type="evidence" value="ECO:0007669"/>
    <property type="project" value="InterPro"/>
</dbReference>
<dbReference type="Gene3D" id="1.20.1250.20">
    <property type="entry name" value="MFS general substrate transporter like domains"/>
    <property type="match status" value="1"/>
</dbReference>
<keyword evidence="7" id="KW-1185">Reference proteome</keyword>
<feature type="transmembrane region" description="Helical" evidence="4">
    <location>
        <begin position="123"/>
        <end position="146"/>
    </location>
</feature>
<evidence type="ECO:0000313" key="7">
    <source>
        <dbReference type="Proteomes" id="UP000031338"/>
    </source>
</evidence>
<sequence>MILGRLSETWQTGLGHLARPQGRQSLSSILLLLAVAAAAAGQTAILAFLPALVDRNAAQLAPRLHDFHVASLTGVHPLAALLLAPLWGWLADRMDYRILLRTALVALAFATAPVGAVPLPALYLLRALAGMAAAAIIPLALLSASFAVPERGEQAKRFTWLTGFVFLGDMIGPLLAEGSAAVTPGAPLLMVALGIAGVASLLCFAHLPPRCIACSEIRHPQSSSSPAISMLLLIAVVGGGGLAAMHVALLIPRSTDAPNRETIAWMLSLCGFAMLAAQLFLARVTWLVTSPRRLAGITLALLASSVFLYSLNLATLPMAGTIFVAGWSSASLRLITSFWIGGNTAPSGSRLGLQHAAASIGQALAPLAFALASPQYQPVILWSIGSLALLLLLVLPLVWRGATSVQ</sequence>
<evidence type="ECO:0000256" key="3">
    <source>
        <dbReference type="ARBA" id="ARBA00023136"/>
    </source>
</evidence>
<dbReference type="Proteomes" id="UP000031338">
    <property type="component" value="Unassembled WGS sequence"/>
</dbReference>
<proteinExistence type="predicted"/>
<dbReference type="InterPro" id="IPR011701">
    <property type="entry name" value="MFS"/>
</dbReference>
<feature type="transmembrane region" description="Helical" evidence="4">
    <location>
        <begin position="98"/>
        <end position="117"/>
    </location>
</feature>
<dbReference type="SUPFAM" id="SSF103473">
    <property type="entry name" value="MFS general substrate transporter"/>
    <property type="match status" value="1"/>
</dbReference>
<reference evidence="5 7" key="1">
    <citation type="submission" date="2014-10" db="EMBL/GenBank/DDBJ databases">
        <title>Draft genome sequence of Novosphingobium subterraneum DSM 12447.</title>
        <authorList>
            <person name="Gan H.M."/>
            <person name="Gan H.Y."/>
            <person name="Savka M.A."/>
        </authorList>
    </citation>
    <scope>NUCLEOTIDE SEQUENCE [LARGE SCALE GENOMIC DNA]</scope>
    <source>
        <strain evidence="5 7">DSM 12447</strain>
    </source>
</reference>
<dbReference type="InterPro" id="IPR036259">
    <property type="entry name" value="MFS_trans_sf"/>
</dbReference>
<gene>
    <name evidence="5" type="ORF">NJ75_00104</name>
    <name evidence="6" type="ORF">NJ75_00326</name>
</gene>
<feature type="transmembrane region" description="Helical" evidence="4">
    <location>
        <begin position="228"/>
        <end position="251"/>
    </location>
</feature>
<organism evidence="5 7">
    <name type="scientific">Novosphingobium subterraneum</name>
    <dbReference type="NCBI Taxonomy" id="48936"/>
    <lineage>
        <taxon>Bacteria</taxon>
        <taxon>Pseudomonadati</taxon>
        <taxon>Pseudomonadota</taxon>
        <taxon>Alphaproteobacteria</taxon>
        <taxon>Sphingomonadales</taxon>
        <taxon>Sphingomonadaceae</taxon>
        <taxon>Novosphingobium</taxon>
    </lineage>
</organism>
<dbReference type="STRING" id="48936.NJ75_00104"/>
<dbReference type="EMBL" id="JRVC01000001">
    <property type="protein sequence ID" value="KHS49401.1"/>
    <property type="molecule type" value="Genomic_DNA"/>
</dbReference>
<keyword evidence="2 4" id="KW-1133">Transmembrane helix</keyword>
<feature type="transmembrane region" description="Helical" evidence="4">
    <location>
        <begin position="379"/>
        <end position="399"/>
    </location>
</feature>
<feature type="transmembrane region" description="Helical" evidence="4">
    <location>
        <begin position="294"/>
        <end position="312"/>
    </location>
</feature>
<comment type="caution">
    <text evidence="5">The sequence shown here is derived from an EMBL/GenBank/DDBJ whole genome shotgun (WGS) entry which is preliminary data.</text>
</comment>
<feature type="transmembrane region" description="Helical" evidence="4">
    <location>
        <begin position="29"/>
        <end position="49"/>
    </location>
</feature>
<evidence type="ECO:0000256" key="2">
    <source>
        <dbReference type="ARBA" id="ARBA00022989"/>
    </source>
</evidence>
<feature type="transmembrane region" description="Helical" evidence="4">
    <location>
        <begin position="69"/>
        <end position="91"/>
    </location>
</feature>